<evidence type="ECO:0000313" key="2">
    <source>
        <dbReference type="Proteomes" id="UP001229346"/>
    </source>
</evidence>
<dbReference type="InterPro" id="IPR010719">
    <property type="entry name" value="MnmM_MeTrfase"/>
</dbReference>
<dbReference type="GO" id="GO:0032259">
    <property type="term" value="P:methylation"/>
    <property type="evidence" value="ECO:0007669"/>
    <property type="project" value="UniProtKB-KW"/>
</dbReference>
<organism evidence="1 2">
    <name type="scientific">Paenibacillus harenae</name>
    <dbReference type="NCBI Taxonomy" id="306543"/>
    <lineage>
        <taxon>Bacteria</taxon>
        <taxon>Bacillati</taxon>
        <taxon>Bacillota</taxon>
        <taxon>Bacilli</taxon>
        <taxon>Bacillales</taxon>
        <taxon>Paenibacillaceae</taxon>
        <taxon>Paenibacillus</taxon>
    </lineage>
</organism>
<evidence type="ECO:0000313" key="1">
    <source>
        <dbReference type="EMBL" id="MDQ0111103.1"/>
    </source>
</evidence>
<dbReference type="SUPFAM" id="SSF53335">
    <property type="entry name" value="S-adenosyl-L-methionine-dependent methyltransferases"/>
    <property type="match status" value="1"/>
</dbReference>
<dbReference type="Pfam" id="PF06962">
    <property type="entry name" value="rRNA_methylase"/>
    <property type="match status" value="1"/>
</dbReference>
<keyword evidence="2" id="KW-1185">Reference proteome</keyword>
<comment type="caution">
    <text evidence="1">The sequence shown here is derived from an EMBL/GenBank/DDBJ whole genome shotgun (WGS) entry which is preliminary data.</text>
</comment>
<dbReference type="InterPro" id="IPR029063">
    <property type="entry name" value="SAM-dependent_MTases_sf"/>
</dbReference>
<reference evidence="1 2" key="1">
    <citation type="submission" date="2023-07" db="EMBL/GenBank/DDBJ databases">
        <title>Sorghum-associated microbial communities from plants grown in Nebraska, USA.</title>
        <authorList>
            <person name="Schachtman D."/>
        </authorList>
    </citation>
    <scope>NUCLEOTIDE SEQUENCE [LARGE SCALE GENOMIC DNA]</scope>
    <source>
        <strain evidence="1 2">CC482</strain>
    </source>
</reference>
<sequence length="196" mass="20625">MGFLSVLSTAHKWIAERTAAGDIVIDATAGGGVDTLALAELVGRSGTVYAFDIQQEALDRTSERLAPLAKSGMLPDVRLLLENHARMTEVVDQGAAGEVAAVMFNLGYLPGGDDLAVITEPASTIQALDAALYLLRPGGIVTCVLYPGHPGGAEEAAAVENWAAQLPQTLAQTVIYRQLQRGAAPYLIAAEKRRSK</sequence>
<proteinExistence type="predicted"/>
<dbReference type="PANTHER" id="PTHR35276:SF1">
    <property type="entry name" value="TRNA (MNM(5)S(2)U34)-METHYLTRANSFERASE, CHLOROPLASTIC"/>
    <property type="match status" value="1"/>
</dbReference>
<dbReference type="PANTHER" id="PTHR35276">
    <property type="entry name" value="S-ADENOSYL-L-METHIONINE-DEPENDENT METHYLTRANSFERASES SUPERFAMILY PROTEIN"/>
    <property type="match status" value="1"/>
</dbReference>
<dbReference type="CDD" id="cd02440">
    <property type="entry name" value="AdoMet_MTases"/>
    <property type="match status" value="1"/>
</dbReference>
<dbReference type="Gene3D" id="3.40.50.150">
    <property type="entry name" value="Vaccinia Virus protein VP39"/>
    <property type="match status" value="1"/>
</dbReference>
<accession>A0ABT9TUR4</accession>
<protein>
    <submittedName>
        <fullName evidence="1">Methyltransferase</fullName>
    </submittedName>
</protein>
<dbReference type="RefSeq" id="WP_307200763.1">
    <property type="nucleotide sequence ID" value="NZ_JAUSSU010000001.1"/>
</dbReference>
<dbReference type="Proteomes" id="UP001229346">
    <property type="component" value="Unassembled WGS sequence"/>
</dbReference>
<dbReference type="GO" id="GO:0008168">
    <property type="term" value="F:methyltransferase activity"/>
    <property type="evidence" value="ECO:0007669"/>
    <property type="project" value="UniProtKB-KW"/>
</dbReference>
<name>A0ABT9TUR4_PAEHA</name>
<dbReference type="EMBL" id="JAUSSU010000001">
    <property type="protein sequence ID" value="MDQ0111103.1"/>
    <property type="molecule type" value="Genomic_DNA"/>
</dbReference>
<keyword evidence="1" id="KW-0808">Transferase</keyword>
<gene>
    <name evidence="1" type="ORF">J2T15_000519</name>
</gene>
<keyword evidence="1" id="KW-0489">Methyltransferase</keyword>